<dbReference type="RefSeq" id="WP_169295857.1">
    <property type="nucleotide sequence ID" value="NZ_JABBNI010000001.1"/>
</dbReference>
<name>A0A7Y0ED39_9CLOT</name>
<comment type="caution">
    <text evidence="2">The sequence shown here is derived from an EMBL/GenBank/DDBJ whole genome shotgun (WGS) entry which is preliminary data.</text>
</comment>
<reference evidence="2 3" key="2">
    <citation type="submission" date="2020-06" db="EMBL/GenBank/DDBJ databases">
        <title>Complete Genome Sequence of Clostridium muelleri sp. nov. P21T, an Acid-Alcohol Producing Acetogen Isolated from Old Hay.</title>
        <authorList>
            <person name="Duncan K.E."/>
            <person name="Tanner R.S."/>
        </authorList>
    </citation>
    <scope>NUCLEOTIDE SEQUENCE [LARGE SCALE GENOMIC DNA]</scope>
    <source>
        <strain evidence="2 3">P21</strain>
    </source>
</reference>
<dbReference type="Proteomes" id="UP000537131">
    <property type="component" value="Unassembled WGS sequence"/>
</dbReference>
<protein>
    <submittedName>
        <fullName evidence="2">Heavy-metal-associated domain-containing protein</fullName>
    </submittedName>
</protein>
<dbReference type="Gene3D" id="3.30.70.100">
    <property type="match status" value="1"/>
</dbReference>
<sequence>MKKKLTIKGMSCMHSVNCVHDALIGIPGVISANIDLKTQIVFLESKKAIDTEKIKSTISNIGFEVSEIEKVFV</sequence>
<dbReference type="PROSITE" id="PS50846">
    <property type="entry name" value="HMA_2"/>
    <property type="match status" value="1"/>
</dbReference>
<evidence type="ECO:0000313" key="3">
    <source>
        <dbReference type="Proteomes" id="UP000537131"/>
    </source>
</evidence>
<accession>A0A7Y0ED39</accession>
<dbReference type="GO" id="GO:0046872">
    <property type="term" value="F:metal ion binding"/>
    <property type="evidence" value="ECO:0007669"/>
    <property type="project" value="InterPro"/>
</dbReference>
<feature type="domain" description="HMA" evidence="1">
    <location>
        <begin position="1"/>
        <end position="66"/>
    </location>
</feature>
<dbReference type="EMBL" id="JABBNI010000001">
    <property type="protein sequence ID" value="NMM61250.1"/>
    <property type="molecule type" value="Genomic_DNA"/>
</dbReference>
<evidence type="ECO:0000313" key="2">
    <source>
        <dbReference type="EMBL" id="NMM61250.1"/>
    </source>
</evidence>
<evidence type="ECO:0000259" key="1">
    <source>
        <dbReference type="PROSITE" id="PS50846"/>
    </source>
</evidence>
<keyword evidence="3" id="KW-1185">Reference proteome</keyword>
<reference evidence="2 3" key="1">
    <citation type="submission" date="2020-04" db="EMBL/GenBank/DDBJ databases">
        <authorList>
            <person name="Doyle D.A."/>
        </authorList>
    </citation>
    <scope>NUCLEOTIDE SEQUENCE [LARGE SCALE GENOMIC DNA]</scope>
    <source>
        <strain evidence="2 3">P21</strain>
    </source>
</reference>
<dbReference type="CDD" id="cd00371">
    <property type="entry name" value="HMA"/>
    <property type="match status" value="1"/>
</dbReference>
<organism evidence="2 3">
    <name type="scientific">Clostridium muellerianum</name>
    <dbReference type="NCBI Taxonomy" id="2716538"/>
    <lineage>
        <taxon>Bacteria</taxon>
        <taxon>Bacillati</taxon>
        <taxon>Bacillota</taxon>
        <taxon>Clostridia</taxon>
        <taxon>Eubacteriales</taxon>
        <taxon>Clostridiaceae</taxon>
        <taxon>Clostridium</taxon>
    </lineage>
</organism>
<dbReference type="AlphaFoldDB" id="A0A7Y0ED39"/>
<gene>
    <name evidence="2" type="ORF">HBE96_00735</name>
</gene>
<dbReference type="SUPFAM" id="SSF55008">
    <property type="entry name" value="HMA, heavy metal-associated domain"/>
    <property type="match status" value="1"/>
</dbReference>
<dbReference type="InterPro" id="IPR036163">
    <property type="entry name" value="HMA_dom_sf"/>
</dbReference>
<dbReference type="InterPro" id="IPR006121">
    <property type="entry name" value="HMA_dom"/>
</dbReference>
<dbReference type="Pfam" id="PF00403">
    <property type="entry name" value="HMA"/>
    <property type="match status" value="1"/>
</dbReference>
<proteinExistence type="predicted"/>